<organism evidence="2 3">
    <name type="scientific">Vigna unguiculata</name>
    <name type="common">Cowpea</name>
    <dbReference type="NCBI Taxonomy" id="3917"/>
    <lineage>
        <taxon>Eukaryota</taxon>
        <taxon>Viridiplantae</taxon>
        <taxon>Streptophyta</taxon>
        <taxon>Embryophyta</taxon>
        <taxon>Tracheophyta</taxon>
        <taxon>Spermatophyta</taxon>
        <taxon>Magnoliopsida</taxon>
        <taxon>eudicotyledons</taxon>
        <taxon>Gunneridae</taxon>
        <taxon>Pentapetalae</taxon>
        <taxon>rosids</taxon>
        <taxon>fabids</taxon>
        <taxon>Fabales</taxon>
        <taxon>Fabaceae</taxon>
        <taxon>Papilionoideae</taxon>
        <taxon>50 kb inversion clade</taxon>
        <taxon>NPAAA clade</taxon>
        <taxon>indigoferoid/millettioid clade</taxon>
        <taxon>Phaseoleae</taxon>
        <taxon>Vigna</taxon>
    </lineage>
</organism>
<dbReference type="EMBL" id="CP039353">
    <property type="protein sequence ID" value="QCE07732.1"/>
    <property type="molecule type" value="Genomic_DNA"/>
</dbReference>
<accession>A0A4D6N4B3</accession>
<feature type="compositionally biased region" description="Basic residues" evidence="1">
    <location>
        <begin position="19"/>
        <end position="28"/>
    </location>
</feature>
<evidence type="ECO:0000256" key="1">
    <source>
        <dbReference type="SAM" id="MobiDB-lite"/>
    </source>
</evidence>
<reference evidence="2 3" key="1">
    <citation type="submission" date="2019-04" db="EMBL/GenBank/DDBJ databases">
        <title>An improved genome assembly and genetic linkage map for asparagus bean, Vigna unguiculata ssp. sesquipedialis.</title>
        <authorList>
            <person name="Xia Q."/>
            <person name="Zhang R."/>
            <person name="Dong Y."/>
        </authorList>
    </citation>
    <scope>NUCLEOTIDE SEQUENCE [LARGE SCALE GENOMIC DNA]</scope>
    <source>
        <tissue evidence="2">Leaf</tissue>
    </source>
</reference>
<keyword evidence="3" id="KW-1185">Reference proteome</keyword>
<name>A0A4D6N4B3_VIGUN</name>
<gene>
    <name evidence="2" type="ORF">DEO72_LG9g2752</name>
</gene>
<dbReference type="Proteomes" id="UP000501690">
    <property type="component" value="Linkage Group LG9"/>
</dbReference>
<evidence type="ECO:0000313" key="3">
    <source>
        <dbReference type="Proteomes" id="UP000501690"/>
    </source>
</evidence>
<protein>
    <submittedName>
        <fullName evidence="2">Uncharacterized protein</fullName>
    </submittedName>
</protein>
<feature type="region of interest" description="Disordered" evidence="1">
    <location>
        <begin position="1"/>
        <end position="50"/>
    </location>
</feature>
<dbReference type="AlphaFoldDB" id="A0A4D6N4B3"/>
<proteinExistence type="predicted"/>
<sequence>MRETLSPFASSHRDSRSPCRCRKSHGRRGTPPSTPATNGSVAGENPTPRIVSFLASPPTREMAVIAPVIRHHRASHTATRSANVT</sequence>
<evidence type="ECO:0000313" key="2">
    <source>
        <dbReference type="EMBL" id="QCE07732.1"/>
    </source>
</evidence>